<sequence length="128" mass="13870">MRRTSSYSQIEPRRYGQTGHYRNTAREAAAMSNNTEAADDPAAAAAQRILDAAEADGIPRSEVLTVVKAVYTVRTGGVTSVALIDGPAFRRRRLAHVVGTELYDPTLKPEDVYRAVVGELPPRRASAS</sequence>
<evidence type="ECO:0000313" key="3">
    <source>
        <dbReference type="Proteomes" id="UP000182740"/>
    </source>
</evidence>
<evidence type="ECO:0000313" key="2">
    <source>
        <dbReference type="EMBL" id="SFW13243.1"/>
    </source>
</evidence>
<reference evidence="3" key="1">
    <citation type="submission" date="2016-11" db="EMBL/GenBank/DDBJ databases">
        <authorList>
            <person name="Varghese N."/>
            <person name="Submissions S."/>
        </authorList>
    </citation>
    <scope>NUCLEOTIDE SEQUENCE [LARGE SCALE GENOMIC DNA]</scope>
    <source>
        <strain evidence="3">DSM 44671</strain>
    </source>
</reference>
<name>A0A1K1LQV9_9PSEU</name>
<dbReference type="EMBL" id="FPJG01000002">
    <property type="protein sequence ID" value="SFW13243.1"/>
    <property type="molecule type" value="Genomic_DNA"/>
</dbReference>
<gene>
    <name evidence="2" type="ORF">SAMN04489730_0148</name>
</gene>
<proteinExistence type="predicted"/>
<organism evidence="2 3">
    <name type="scientific">Amycolatopsis australiensis</name>
    <dbReference type="NCBI Taxonomy" id="546364"/>
    <lineage>
        <taxon>Bacteria</taxon>
        <taxon>Bacillati</taxon>
        <taxon>Actinomycetota</taxon>
        <taxon>Actinomycetes</taxon>
        <taxon>Pseudonocardiales</taxon>
        <taxon>Pseudonocardiaceae</taxon>
        <taxon>Amycolatopsis</taxon>
    </lineage>
</organism>
<dbReference type="Proteomes" id="UP000182740">
    <property type="component" value="Unassembled WGS sequence"/>
</dbReference>
<accession>A0A1K1LQV9</accession>
<feature type="region of interest" description="Disordered" evidence="1">
    <location>
        <begin position="1"/>
        <end position="22"/>
    </location>
</feature>
<dbReference type="AlphaFoldDB" id="A0A1K1LQV9"/>
<dbReference type="STRING" id="546364.SAMN04489730_0148"/>
<protein>
    <submittedName>
        <fullName evidence="2">Uncharacterized protein</fullName>
    </submittedName>
</protein>
<evidence type="ECO:0000256" key="1">
    <source>
        <dbReference type="SAM" id="MobiDB-lite"/>
    </source>
</evidence>
<keyword evidence="3" id="KW-1185">Reference proteome</keyword>